<accession>A0A381RZN0</accession>
<dbReference type="PANTHER" id="PTHR36965">
    <property type="entry name" value="FE(2+)-TRAFFICKING PROTEIN-RELATED"/>
    <property type="match status" value="1"/>
</dbReference>
<dbReference type="GO" id="GO:0005829">
    <property type="term" value="C:cytosol"/>
    <property type="evidence" value="ECO:0007669"/>
    <property type="project" value="TreeGrafter"/>
</dbReference>
<dbReference type="PANTHER" id="PTHR36965:SF1">
    <property type="entry name" value="FE(2+)-TRAFFICKING PROTEIN-RELATED"/>
    <property type="match status" value="1"/>
</dbReference>
<dbReference type="PIRSF" id="PIRSF029827">
    <property type="entry name" value="Fe_traffic_YggX"/>
    <property type="match status" value="1"/>
</dbReference>
<dbReference type="Pfam" id="PF04362">
    <property type="entry name" value="Iron_traffic"/>
    <property type="match status" value="1"/>
</dbReference>
<name>A0A381RZN0_9ZZZZ</name>
<organism evidence="2">
    <name type="scientific">marine metagenome</name>
    <dbReference type="NCBI Taxonomy" id="408172"/>
    <lineage>
        <taxon>unclassified sequences</taxon>
        <taxon>metagenomes</taxon>
        <taxon>ecological metagenomes</taxon>
    </lineage>
</organism>
<dbReference type="GO" id="GO:0034599">
    <property type="term" value="P:cellular response to oxidative stress"/>
    <property type="evidence" value="ECO:0007669"/>
    <property type="project" value="TreeGrafter"/>
</dbReference>
<dbReference type="GO" id="GO:0005506">
    <property type="term" value="F:iron ion binding"/>
    <property type="evidence" value="ECO:0007669"/>
    <property type="project" value="InterPro"/>
</dbReference>
<dbReference type="AlphaFoldDB" id="A0A381RZN0"/>
<sequence>MERIIYCEYFKEDRVGLERPPYPGEIGKKIYESISKEAWQLWLEHQTMLINENRLSLVDPEARRFLNEELQKFFFGEGSTKPKEYIPPE</sequence>
<dbReference type="NCBIfam" id="NF003817">
    <property type="entry name" value="PRK05408.1"/>
    <property type="match status" value="1"/>
</dbReference>
<dbReference type="Gene3D" id="1.10.3880.10">
    <property type="entry name" value="Fe(II) trafficking protein YggX"/>
    <property type="match status" value="1"/>
</dbReference>
<dbReference type="InterPro" id="IPR007457">
    <property type="entry name" value="Fe_traffick_prot_YggX"/>
</dbReference>
<keyword evidence="1" id="KW-0408">Iron</keyword>
<evidence type="ECO:0008006" key="3">
    <source>
        <dbReference type="Google" id="ProtNLM"/>
    </source>
</evidence>
<proteinExistence type="inferred from homology"/>
<gene>
    <name evidence="2" type="ORF">METZ01_LOCUS50170</name>
</gene>
<dbReference type="InterPro" id="IPR036766">
    <property type="entry name" value="Fe_traffick_prot_YggX_sf"/>
</dbReference>
<dbReference type="SUPFAM" id="SSF111148">
    <property type="entry name" value="YggX-like"/>
    <property type="match status" value="1"/>
</dbReference>
<dbReference type="HAMAP" id="MF_00686">
    <property type="entry name" value="Fe_traffic_YggX"/>
    <property type="match status" value="1"/>
</dbReference>
<reference evidence="2" key="1">
    <citation type="submission" date="2018-05" db="EMBL/GenBank/DDBJ databases">
        <authorList>
            <person name="Lanie J.A."/>
            <person name="Ng W.-L."/>
            <person name="Kazmierczak K.M."/>
            <person name="Andrzejewski T.M."/>
            <person name="Davidsen T.M."/>
            <person name="Wayne K.J."/>
            <person name="Tettelin H."/>
            <person name="Glass J.I."/>
            <person name="Rusch D."/>
            <person name="Podicherti R."/>
            <person name="Tsui H.-C.T."/>
            <person name="Winkler M.E."/>
        </authorList>
    </citation>
    <scope>NUCLEOTIDE SEQUENCE</scope>
</reference>
<protein>
    <recommendedName>
        <fullName evidence="3">Fe(2+)-trafficking protein</fullName>
    </recommendedName>
</protein>
<evidence type="ECO:0000313" key="2">
    <source>
        <dbReference type="EMBL" id="SUZ97316.1"/>
    </source>
</evidence>
<evidence type="ECO:0000256" key="1">
    <source>
        <dbReference type="ARBA" id="ARBA00023004"/>
    </source>
</evidence>
<dbReference type="EMBL" id="UINC01002498">
    <property type="protein sequence ID" value="SUZ97316.1"/>
    <property type="molecule type" value="Genomic_DNA"/>
</dbReference>